<reference evidence="2" key="2">
    <citation type="journal article" date="2015" name="Data Brief">
        <title>Shoot transcriptome of the giant reed, Arundo donax.</title>
        <authorList>
            <person name="Barrero R.A."/>
            <person name="Guerrero F.D."/>
            <person name="Moolhuijzen P."/>
            <person name="Goolsby J.A."/>
            <person name="Tidwell J."/>
            <person name="Bellgard S.E."/>
            <person name="Bellgard M.I."/>
        </authorList>
    </citation>
    <scope>NUCLEOTIDE SEQUENCE</scope>
    <source>
        <tissue evidence="2">Shoot tissue taken approximately 20 cm above the soil surface</tissue>
    </source>
</reference>
<name>A0A0A9DPQ0_ARUDO</name>
<feature type="compositionally biased region" description="Polar residues" evidence="1">
    <location>
        <begin position="8"/>
        <end position="21"/>
    </location>
</feature>
<sequence length="128" mass="13829">MPFLSGHLNPTDSKNPRTSSRGPWYTICPSDSSMMSSNRSYVSGAGCSRDMTAVPPRMWMNCLIEFTIWNVVELSSPVEISSMNSALAGPTSISPVVTRFLCPPEMPLSISSPTIVSAHISSPNIFST</sequence>
<organism evidence="2">
    <name type="scientific">Arundo donax</name>
    <name type="common">Giant reed</name>
    <name type="synonym">Donax arundinaceus</name>
    <dbReference type="NCBI Taxonomy" id="35708"/>
    <lineage>
        <taxon>Eukaryota</taxon>
        <taxon>Viridiplantae</taxon>
        <taxon>Streptophyta</taxon>
        <taxon>Embryophyta</taxon>
        <taxon>Tracheophyta</taxon>
        <taxon>Spermatophyta</taxon>
        <taxon>Magnoliopsida</taxon>
        <taxon>Liliopsida</taxon>
        <taxon>Poales</taxon>
        <taxon>Poaceae</taxon>
        <taxon>PACMAD clade</taxon>
        <taxon>Arundinoideae</taxon>
        <taxon>Arundineae</taxon>
        <taxon>Arundo</taxon>
    </lineage>
</organism>
<reference evidence="2" key="1">
    <citation type="submission" date="2014-09" db="EMBL/GenBank/DDBJ databases">
        <authorList>
            <person name="Magalhaes I.L.F."/>
            <person name="Oliveira U."/>
            <person name="Santos F.R."/>
            <person name="Vidigal T.H.D.A."/>
            <person name="Brescovit A.D."/>
            <person name="Santos A.J."/>
        </authorList>
    </citation>
    <scope>NUCLEOTIDE SEQUENCE</scope>
    <source>
        <tissue evidence="2">Shoot tissue taken approximately 20 cm above the soil surface</tissue>
    </source>
</reference>
<proteinExistence type="predicted"/>
<dbReference type="EMBL" id="GBRH01208099">
    <property type="protein sequence ID" value="JAD89796.1"/>
    <property type="molecule type" value="Transcribed_RNA"/>
</dbReference>
<accession>A0A0A9DPQ0</accession>
<protein>
    <submittedName>
        <fullName evidence="2">Uncharacterized protein</fullName>
    </submittedName>
</protein>
<evidence type="ECO:0000313" key="2">
    <source>
        <dbReference type="EMBL" id="JAD89796.1"/>
    </source>
</evidence>
<dbReference type="AlphaFoldDB" id="A0A0A9DPQ0"/>
<feature type="region of interest" description="Disordered" evidence="1">
    <location>
        <begin position="1"/>
        <end position="23"/>
    </location>
</feature>
<evidence type="ECO:0000256" key="1">
    <source>
        <dbReference type="SAM" id="MobiDB-lite"/>
    </source>
</evidence>